<dbReference type="CDD" id="cd04301">
    <property type="entry name" value="NAT_SF"/>
    <property type="match status" value="1"/>
</dbReference>
<dbReference type="AlphaFoldDB" id="A0A158D6V0"/>
<organism evidence="2 3">
    <name type="scientific">Caballeronia calidae</name>
    <dbReference type="NCBI Taxonomy" id="1777139"/>
    <lineage>
        <taxon>Bacteria</taxon>
        <taxon>Pseudomonadati</taxon>
        <taxon>Pseudomonadota</taxon>
        <taxon>Betaproteobacteria</taxon>
        <taxon>Burkholderiales</taxon>
        <taxon>Burkholderiaceae</taxon>
        <taxon>Caballeronia</taxon>
    </lineage>
</organism>
<reference evidence="2" key="1">
    <citation type="submission" date="2016-01" db="EMBL/GenBank/DDBJ databases">
        <authorList>
            <person name="Peeters C."/>
        </authorList>
    </citation>
    <scope>NUCLEOTIDE SEQUENCE</scope>
    <source>
        <strain evidence="2">LMG 29321</strain>
    </source>
</reference>
<dbReference type="GO" id="GO:0016747">
    <property type="term" value="F:acyltransferase activity, transferring groups other than amino-acyl groups"/>
    <property type="evidence" value="ECO:0007669"/>
    <property type="project" value="InterPro"/>
</dbReference>
<dbReference type="Gene3D" id="3.40.630.90">
    <property type="match status" value="1"/>
</dbReference>
<dbReference type="Proteomes" id="UP000071859">
    <property type="component" value="Unassembled WGS sequence"/>
</dbReference>
<dbReference type="Gene3D" id="3.40.630.30">
    <property type="match status" value="1"/>
</dbReference>
<proteinExistence type="predicted"/>
<dbReference type="InterPro" id="IPR016181">
    <property type="entry name" value="Acyl_CoA_acyltransferase"/>
</dbReference>
<name>A0A158D6V0_9BURK</name>
<gene>
    <name evidence="2" type="ORF">AWB78_04807</name>
</gene>
<dbReference type="InterPro" id="IPR052729">
    <property type="entry name" value="Acyl/Acetyltrans_Enzymes"/>
</dbReference>
<dbReference type="PANTHER" id="PTHR47237:SF2">
    <property type="entry name" value="BLL4206 PROTEIN"/>
    <property type="match status" value="1"/>
</dbReference>
<dbReference type="Pfam" id="PF18014">
    <property type="entry name" value="Acetyltransf_18"/>
    <property type="match status" value="1"/>
</dbReference>
<dbReference type="PROSITE" id="PS51186">
    <property type="entry name" value="GNAT"/>
    <property type="match status" value="1"/>
</dbReference>
<dbReference type="InterPro" id="IPR000182">
    <property type="entry name" value="GNAT_dom"/>
</dbReference>
<dbReference type="EMBL" id="FCOX02000028">
    <property type="protein sequence ID" value="SAK90308.1"/>
    <property type="molecule type" value="Genomic_DNA"/>
</dbReference>
<evidence type="ECO:0000259" key="1">
    <source>
        <dbReference type="PROSITE" id="PS51186"/>
    </source>
</evidence>
<evidence type="ECO:0000313" key="3">
    <source>
        <dbReference type="Proteomes" id="UP000071859"/>
    </source>
</evidence>
<sequence length="303" mass="32863">MSKWQASSNVEHAVSAAETSTLLYRPFTARDIPAAHALSVDVKWPHRADDWRFVLDAGTGFIAQDGERVVGTALCWTYGDDGGSLGMVIVAPDCQGKGIGRKLMELLLEALGDRITVLHATPAGEPLYAKLGFRRIGAIHQHQSADFTAPRIVLPTDEKLRAIEPADTDTLVALASRASGLDRSALLPSLLKVARGVVLERDGEVLGFSLIREFGRGHAIGPVVAMTGEQRHMHRAQALIAHWLDHNHGKFTRIDTPDECGLSDWLDDIGLRRVDTVIKMARNGTPPHDASVAQFAIINQALG</sequence>
<dbReference type="PANTHER" id="PTHR47237">
    <property type="entry name" value="SLL0310 PROTEIN"/>
    <property type="match status" value="1"/>
</dbReference>
<protein>
    <submittedName>
        <fullName evidence="2">N-acetyltransferase GCN5</fullName>
    </submittedName>
</protein>
<evidence type="ECO:0000313" key="2">
    <source>
        <dbReference type="EMBL" id="SAK90308.1"/>
    </source>
</evidence>
<dbReference type="OrthoDB" id="510731at2"/>
<accession>A0A158D6V0</accession>
<comment type="caution">
    <text evidence="2">The sequence shown here is derived from an EMBL/GenBank/DDBJ whole genome shotgun (WGS) entry which is preliminary data.</text>
</comment>
<feature type="domain" description="N-acetyltransferase" evidence="1">
    <location>
        <begin position="22"/>
        <end position="157"/>
    </location>
</feature>
<dbReference type="InterPro" id="IPR041496">
    <property type="entry name" value="YitH/HolE_GNAT"/>
</dbReference>
<dbReference type="SUPFAM" id="SSF55729">
    <property type="entry name" value="Acyl-CoA N-acyltransferases (Nat)"/>
    <property type="match status" value="1"/>
</dbReference>
<keyword evidence="3" id="KW-1185">Reference proteome</keyword>
<dbReference type="Pfam" id="PF13508">
    <property type="entry name" value="Acetyltransf_7"/>
    <property type="match status" value="1"/>
</dbReference>